<dbReference type="Proteomes" id="UP001595979">
    <property type="component" value="Unassembled WGS sequence"/>
</dbReference>
<proteinExistence type="predicted"/>
<organism evidence="1 2">
    <name type="scientific">Deinococcus petrolearius</name>
    <dbReference type="NCBI Taxonomy" id="1751295"/>
    <lineage>
        <taxon>Bacteria</taxon>
        <taxon>Thermotogati</taxon>
        <taxon>Deinococcota</taxon>
        <taxon>Deinococci</taxon>
        <taxon>Deinococcales</taxon>
        <taxon>Deinococcaceae</taxon>
        <taxon>Deinococcus</taxon>
    </lineage>
</organism>
<name>A0ABW1DMV6_9DEIO</name>
<comment type="caution">
    <text evidence="1">The sequence shown here is derived from an EMBL/GenBank/DDBJ whole genome shotgun (WGS) entry which is preliminary data.</text>
</comment>
<evidence type="ECO:0000313" key="1">
    <source>
        <dbReference type="EMBL" id="MFC5849467.1"/>
    </source>
</evidence>
<sequence length="83" mass="9284">MTQTTHDTNGSLLKRWTVQLRGHAELTVTASTRYRAIGDAYAQLGLTAPKFRLRPRPTAPGWYIVSSHRSPRILGQIARKDAP</sequence>
<gene>
    <name evidence="1" type="ORF">ACFPQ6_14230</name>
</gene>
<dbReference type="EMBL" id="JBHSOH010000020">
    <property type="protein sequence ID" value="MFC5849467.1"/>
    <property type="molecule type" value="Genomic_DNA"/>
</dbReference>
<evidence type="ECO:0000313" key="2">
    <source>
        <dbReference type="Proteomes" id="UP001595979"/>
    </source>
</evidence>
<accession>A0ABW1DMV6</accession>
<keyword evidence="2" id="KW-1185">Reference proteome</keyword>
<dbReference type="RefSeq" id="WP_380050638.1">
    <property type="nucleotide sequence ID" value="NZ_JBHSOH010000020.1"/>
</dbReference>
<reference evidence="2" key="1">
    <citation type="journal article" date="2019" name="Int. J. Syst. Evol. Microbiol.">
        <title>The Global Catalogue of Microorganisms (GCM) 10K type strain sequencing project: providing services to taxonomists for standard genome sequencing and annotation.</title>
        <authorList>
            <consortium name="The Broad Institute Genomics Platform"/>
            <consortium name="The Broad Institute Genome Sequencing Center for Infectious Disease"/>
            <person name="Wu L."/>
            <person name="Ma J."/>
        </authorList>
    </citation>
    <scope>NUCLEOTIDE SEQUENCE [LARGE SCALE GENOMIC DNA]</scope>
    <source>
        <strain evidence="2">CGMCC 1.15053</strain>
    </source>
</reference>
<protein>
    <submittedName>
        <fullName evidence="1">Uncharacterized protein</fullName>
    </submittedName>
</protein>